<comment type="caution">
    <text evidence="1">The sequence shown here is derived from an EMBL/GenBank/DDBJ whole genome shotgun (WGS) entry which is preliminary data.</text>
</comment>
<dbReference type="RefSeq" id="WP_171419811.1">
    <property type="nucleotide sequence ID" value="NZ_JABFOR010000065.1"/>
</dbReference>
<organism evidence="1 2">
    <name type="scientific">Paenibacillus alvei</name>
    <name type="common">Bacillus alvei</name>
    <dbReference type="NCBI Taxonomy" id="44250"/>
    <lineage>
        <taxon>Bacteria</taxon>
        <taxon>Bacillati</taxon>
        <taxon>Bacillota</taxon>
        <taxon>Bacilli</taxon>
        <taxon>Bacillales</taxon>
        <taxon>Paenibacillaceae</taxon>
        <taxon>Paenibacillus</taxon>
    </lineage>
</organism>
<protein>
    <submittedName>
        <fullName evidence="1">Uncharacterized protein</fullName>
    </submittedName>
</protein>
<name>A0AAP7DLN6_PAEAL</name>
<proteinExistence type="predicted"/>
<accession>A0AAP7DLN6</accession>
<dbReference type="AlphaFoldDB" id="A0AAP7DLN6"/>
<dbReference type="Proteomes" id="UP000552038">
    <property type="component" value="Unassembled WGS sequence"/>
</dbReference>
<sequence length="93" mass="10941">MNATEGFLLPWILETSNLYVDELHKEISEEHILFDQQLAIVARRIDRDDVLFQFVGKPNQYAQVHLTWKRDPKKLRNGLGQKFLIHLTRGVNL</sequence>
<evidence type="ECO:0000313" key="2">
    <source>
        <dbReference type="Proteomes" id="UP000552038"/>
    </source>
</evidence>
<evidence type="ECO:0000313" key="1">
    <source>
        <dbReference type="EMBL" id="NOJ73971.1"/>
    </source>
</evidence>
<gene>
    <name evidence="1" type="ORF">HMI46_26010</name>
</gene>
<reference evidence="1 2" key="1">
    <citation type="submission" date="2020-05" db="EMBL/GenBank/DDBJ databases">
        <title>Whole genome sequencing and identification of novel metabolites from Paenibacillus alvei strain JR949.</title>
        <authorList>
            <person name="Rajendhran J."/>
            <person name="Sree Pranav P."/>
            <person name="Mahalakshmi B."/>
            <person name="Karthikeyan R."/>
        </authorList>
    </citation>
    <scope>NUCLEOTIDE SEQUENCE [LARGE SCALE GENOMIC DNA]</scope>
    <source>
        <strain evidence="1 2">JR949</strain>
    </source>
</reference>
<dbReference type="EMBL" id="JABFOR010000065">
    <property type="protein sequence ID" value="NOJ73971.1"/>
    <property type="molecule type" value="Genomic_DNA"/>
</dbReference>